<keyword evidence="3 8" id="KW-0812">Transmembrane</keyword>
<feature type="transmembrane region" description="Helical" evidence="8">
    <location>
        <begin position="217"/>
        <end position="238"/>
    </location>
</feature>
<dbReference type="GO" id="GO:0008049">
    <property type="term" value="P:male courtship behavior"/>
    <property type="evidence" value="ECO:0007669"/>
    <property type="project" value="TreeGrafter"/>
</dbReference>
<dbReference type="GO" id="GO:0007635">
    <property type="term" value="P:chemosensory behavior"/>
    <property type="evidence" value="ECO:0007669"/>
    <property type="project" value="TreeGrafter"/>
</dbReference>
<dbReference type="GO" id="GO:0030424">
    <property type="term" value="C:axon"/>
    <property type="evidence" value="ECO:0007669"/>
    <property type="project" value="TreeGrafter"/>
</dbReference>
<dbReference type="OrthoDB" id="6774919at2759"/>
<feature type="transmembrane region" description="Helical" evidence="8">
    <location>
        <begin position="337"/>
        <end position="354"/>
    </location>
</feature>
<evidence type="ECO:0000256" key="2">
    <source>
        <dbReference type="ARBA" id="ARBA00022475"/>
    </source>
</evidence>
<name>A0A9N9TR52_PHYSR</name>
<evidence type="ECO:0000256" key="3">
    <source>
        <dbReference type="ARBA" id="ARBA00022692"/>
    </source>
</evidence>
<evidence type="ECO:0000256" key="1">
    <source>
        <dbReference type="ARBA" id="ARBA00004651"/>
    </source>
</evidence>
<keyword evidence="7 8" id="KW-0807">Transducer</keyword>
<protein>
    <recommendedName>
        <fullName evidence="8">Gustatory receptor</fullName>
    </recommendedName>
</protein>
<dbReference type="GO" id="GO:0050909">
    <property type="term" value="P:sensory perception of taste"/>
    <property type="evidence" value="ECO:0007669"/>
    <property type="project" value="InterPro"/>
</dbReference>
<dbReference type="GO" id="GO:0007165">
    <property type="term" value="P:signal transduction"/>
    <property type="evidence" value="ECO:0007669"/>
    <property type="project" value="UniProtKB-KW"/>
</dbReference>
<dbReference type="AlphaFoldDB" id="A0A9N9TR52"/>
<dbReference type="GO" id="GO:0043025">
    <property type="term" value="C:neuronal cell body"/>
    <property type="evidence" value="ECO:0007669"/>
    <property type="project" value="TreeGrafter"/>
</dbReference>
<dbReference type="PANTHER" id="PTHR21143:SF104">
    <property type="entry name" value="GUSTATORY RECEPTOR 8A-RELATED"/>
    <property type="match status" value="1"/>
</dbReference>
<feature type="transmembrane region" description="Helical" evidence="8">
    <location>
        <begin position="258"/>
        <end position="279"/>
    </location>
</feature>
<proteinExistence type="inferred from homology"/>
<keyword evidence="4 8" id="KW-1133">Transmembrane helix</keyword>
<accession>A0A9N9TR52</accession>
<evidence type="ECO:0000256" key="4">
    <source>
        <dbReference type="ARBA" id="ARBA00022989"/>
    </source>
</evidence>
<feature type="transmembrane region" description="Helical" evidence="8">
    <location>
        <begin position="39"/>
        <end position="58"/>
    </location>
</feature>
<evidence type="ECO:0000256" key="8">
    <source>
        <dbReference type="RuleBase" id="RU363108"/>
    </source>
</evidence>
<reference evidence="9" key="1">
    <citation type="submission" date="2022-01" db="EMBL/GenBank/DDBJ databases">
        <authorList>
            <person name="King R."/>
        </authorList>
    </citation>
    <scope>NUCLEOTIDE SEQUENCE</scope>
</reference>
<comment type="caution">
    <text evidence="8">Lacks conserved residue(s) required for the propagation of feature annotation.</text>
</comment>
<dbReference type="Pfam" id="PF08395">
    <property type="entry name" value="7tm_7"/>
    <property type="match status" value="1"/>
</dbReference>
<keyword evidence="10" id="KW-1185">Reference proteome</keyword>
<keyword evidence="5 8" id="KW-0472">Membrane</keyword>
<dbReference type="InterPro" id="IPR013604">
    <property type="entry name" value="7TM_chemorcpt"/>
</dbReference>
<keyword evidence="2 8" id="KW-1003">Cell membrane</keyword>
<comment type="function">
    <text evidence="8">Gustatory receptor which mediates acceptance or avoidance behavior, depending on its substrates.</text>
</comment>
<dbReference type="GO" id="GO:0030425">
    <property type="term" value="C:dendrite"/>
    <property type="evidence" value="ECO:0007669"/>
    <property type="project" value="TreeGrafter"/>
</dbReference>
<dbReference type="PANTHER" id="PTHR21143">
    <property type="entry name" value="INVERTEBRATE GUSTATORY RECEPTOR"/>
    <property type="match status" value="1"/>
</dbReference>
<comment type="subcellular location">
    <subcellularLocation>
        <location evidence="1 8">Cell membrane</location>
        <topology evidence="1 8">Multi-pass membrane protein</topology>
    </subcellularLocation>
</comment>
<feature type="transmembrane region" description="Helical" evidence="8">
    <location>
        <begin position="127"/>
        <end position="146"/>
    </location>
</feature>
<evidence type="ECO:0000256" key="5">
    <source>
        <dbReference type="ARBA" id="ARBA00023136"/>
    </source>
</evidence>
<evidence type="ECO:0000256" key="6">
    <source>
        <dbReference type="ARBA" id="ARBA00023170"/>
    </source>
</evidence>
<evidence type="ECO:0000313" key="9">
    <source>
        <dbReference type="EMBL" id="CAG9861650.1"/>
    </source>
</evidence>
<sequence>MLRKIEFSISIGNIFGVAPLIDFNSTTIRKRRLYRSYAVSYYLIIQLIQIYSIYQLLAPGSSHNIYAFSLFAEVLRDILDSLNCFITFIGSSFWNARKWIELHRKSKRIQQSMRPKPNSFVRNYKKLLTINLITCTLVSLVANMFWCIRDGYIVQSKYFIKYVCMSIQQVQLSIAFSYIYYAYLQYKELNSTFVRQFRMKCLLSGSVDKMFRQLRELIADINSLFGIQIFLTIISNSILTLHGMEVVTAPSWKHSTDALANIMVVFSFIILPILVIFAADWTAAESQKLIALCYEFQENYPVFSREKQELLNLVEHVRATKPALTAGHFFDLNYKTLFTLSGTIITYFFVLMQFNSTFGY</sequence>
<dbReference type="GO" id="GO:0005886">
    <property type="term" value="C:plasma membrane"/>
    <property type="evidence" value="ECO:0007669"/>
    <property type="project" value="UniProtKB-SubCell"/>
</dbReference>
<keyword evidence="6 8" id="KW-0675">Receptor</keyword>
<evidence type="ECO:0000256" key="7">
    <source>
        <dbReference type="ARBA" id="ARBA00023224"/>
    </source>
</evidence>
<evidence type="ECO:0000313" key="10">
    <source>
        <dbReference type="Proteomes" id="UP001153712"/>
    </source>
</evidence>
<dbReference type="EMBL" id="OU900097">
    <property type="protein sequence ID" value="CAG9861650.1"/>
    <property type="molecule type" value="Genomic_DNA"/>
</dbReference>
<dbReference type="Proteomes" id="UP001153712">
    <property type="component" value="Chromosome 4"/>
</dbReference>
<organism evidence="9 10">
    <name type="scientific">Phyllotreta striolata</name>
    <name type="common">Striped flea beetle</name>
    <name type="synonym">Crioceris striolata</name>
    <dbReference type="NCBI Taxonomy" id="444603"/>
    <lineage>
        <taxon>Eukaryota</taxon>
        <taxon>Metazoa</taxon>
        <taxon>Ecdysozoa</taxon>
        <taxon>Arthropoda</taxon>
        <taxon>Hexapoda</taxon>
        <taxon>Insecta</taxon>
        <taxon>Pterygota</taxon>
        <taxon>Neoptera</taxon>
        <taxon>Endopterygota</taxon>
        <taxon>Coleoptera</taxon>
        <taxon>Polyphaga</taxon>
        <taxon>Cucujiformia</taxon>
        <taxon>Chrysomeloidea</taxon>
        <taxon>Chrysomelidae</taxon>
        <taxon>Galerucinae</taxon>
        <taxon>Alticini</taxon>
        <taxon>Phyllotreta</taxon>
    </lineage>
</organism>
<comment type="similarity">
    <text evidence="8">Belongs to the insect chemoreceptor superfamily. Gustatory receptor (GR) family.</text>
</comment>
<feature type="transmembrane region" description="Helical" evidence="8">
    <location>
        <begin position="158"/>
        <end position="181"/>
    </location>
</feature>
<gene>
    <name evidence="9" type="ORF">PHYEVI_LOCUS7981</name>
</gene>